<protein>
    <submittedName>
        <fullName evidence="1">Putative ribonuclease H-like domain-containing protein</fullName>
    </submittedName>
</protein>
<comment type="caution">
    <text evidence="1">The sequence shown here is derived from an EMBL/GenBank/DDBJ whole genome shotgun (WGS) entry which is preliminary data.</text>
</comment>
<feature type="non-terminal residue" evidence="1">
    <location>
        <position position="1"/>
    </location>
</feature>
<organism evidence="1">
    <name type="scientific">Tanacetum cinerariifolium</name>
    <name type="common">Dalmatian daisy</name>
    <name type="synonym">Chrysanthemum cinerariifolium</name>
    <dbReference type="NCBI Taxonomy" id="118510"/>
    <lineage>
        <taxon>Eukaryota</taxon>
        <taxon>Viridiplantae</taxon>
        <taxon>Streptophyta</taxon>
        <taxon>Embryophyta</taxon>
        <taxon>Tracheophyta</taxon>
        <taxon>Spermatophyta</taxon>
        <taxon>Magnoliopsida</taxon>
        <taxon>eudicotyledons</taxon>
        <taxon>Gunneridae</taxon>
        <taxon>Pentapetalae</taxon>
        <taxon>asterids</taxon>
        <taxon>campanulids</taxon>
        <taxon>Asterales</taxon>
        <taxon>Asteraceae</taxon>
        <taxon>Asteroideae</taxon>
        <taxon>Anthemideae</taxon>
        <taxon>Anthemidinae</taxon>
        <taxon>Tanacetum</taxon>
    </lineage>
</organism>
<name>A0A699KA75_TANCI</name>
<dbReference type="EMBL" id="BKCJ010498277">
    <property type="protein sequence ID" value="GFA84091.1"/>
    <property type="molecule type" value="Genomic_DNA"/>
</dbReference>
<proteinExistence type="predicted"/>
<accession>A0A699KA75</accession>
<dbReference type="AlphaFoldDB" id="A0A699KA75"/>
<sequence length="455" mass="50644">NKPNVEGSGPTWLFDTDSLTRTMNYQPVTAGNQSNPSVGFQDKFGAEKAGEEIDQQYVLFPVWSSGFTNPQNTNGDASFDGKEPEFDAKKPESKVIQREFEDYSDNNINEVNDASIIVPTVGFQPSDGYHVVLPPYTRTFMPPKPNLIVNTAPTDVETDRPAFTIKLSPTKPAQDMHSVQHVEPSIPVATPKPASLKPTIYGKRRNRKACFVYKSLDHLIKDCDYHATKMAQPIARNHAHRGNHKQYASLSHTNPQKHMVSTAVLTKSKPVPIIAVRPISTAMPKFMVTRPRHVAPIVIKNKSPIRRHITRSPSPKVDNSSSRVTVVKALVVNAAQGNMSYLSDFEVLKGGYDAFGGNPKGGKITRKGKIRTGKLDFDDVYFVKELKFNLFSVSQICDKKNSVLFSDTKCIVLSSDFKLPHASQVLLRVPRENNMYNVNLKNIIPSGDLTCLFFD</sequence>
<gene>
    <name evidence="1" type="ORF">Tci_656063</name>
</gene>
<reference evidence="1" key="1">
    <citation type="journal article" date="2019" name="Sci. Rep.">
        <title>Draft genome of Tanacetum cinerariifolium, the natural source of mosquito coil.</title>
        <authorList>
            <person name="Yamashiro T."/>
            <person name="Shiraishi A."/>
            <person name="Satake H."/>
            <person name="Nakayama K."/>
        </authorList>
    </citation>
    <scope>NUCLEOTIDE SEQUENCE</scope>
</reference>
<evidence type="ECO:0000313" key="1">
    <source>
        <dbReference type="EMBL" id="GFA84091.1"/>
    </source>
</evidence>